<feature type="compositionally biased region" description="Basic and acidic residues" evidence="1">
    <location>
        <begin position="70"/>
        <end position="84"/>
    </location>
</feature>
<dbReference type="AlphaFoldDB" id="A0AA48LXU7"/>
<organism evidence="3">
    <name type="scientific">freshwater sediment metagenome</name>
    <dbReference type="NCBI Taxonomy" id="556182"/>
    <lineage>
        <taxon>unclassified sequences</taxon>
        <taxon>metagenomes</taxon>
        <taxon>ecological metagenomes</taxon>
    </lineage>
</organism>
<evidence type="ECO:0000313" key="3">
    <source>
        <dbReference type="EMBL" id="CAJ0857292.1"/>
    </source>
</evidence>
<evidence type="ECO:0000256" key="1">
    <source>
        <dbReference type="SAM" id="MobiDB-lite"/>
    </source>
</evidence>
<keyword evidence="2" id="KW-0812">Transmembrane</keyword>
<feature type="region of interest" description="Disordered" evidence="1">
    <location>
        <begin position="70"/>
        <end position="101"/>
    </location>
</feature>
<protein>
    <submittedName>
        <fullName evidence="3">Uncharacterized protein</fullName>
    </submittedName>
</protein>
<name>A0AA48LXU7_9ZZZZ</name>
<keyword evidence="2" id="KW-0472">Membrane</keyword>
<reference evidence="3" key="1">
    <citation type="submission" date="2023-07" db="EMBL/GenBank/DDBJ databases">
        <authorList>
            <person name="Pelsma A.J. K."/>
        </authorList>
    </citation>
    <scope>NUCLEOTIDE SEQUENCE</scope>
</reference>
<sequence length="118" mass="13345">MRGRRRNACASGDYRRSVVTKALAKRTIVMMMIVMAMSGWLRTLLGMRSAEADVAQRPIESVSCGHAVRDRRNDLNGHRQHEKQSCQPPPGHEETNLSFENAPKRAAIKAKVCPYRNR</sequence>
<gene>
    <name evidence="3" type="ORF">AMST5_01000</name>
</gene>
<evidence type="ECO:0000256" key="2">
    <source>
        <dbReference type="SAM" id="Phobius"/>
    </source>
</evidence>
<accession>A0AA48LXU7</accession>
<dbReference type="EMBL" id="OY288114">
    <property type="protein sequence ID" value="CAJ0857292.1"/>
    <property type="molecule type" value="Genomic_DNA"/>
</dbReference>
<keyword evidence="2" id="KW-1133">Transmembrane helix</keyword>
<feature type="transmembrane region" description="Helical" evidence="2">
    <location>
        <begin position="23"/>
        <end position="41"/>
    </location>
</feature>
<proteinExistence type="predicted"/>